<evidence type="ECO:0000313" key="1">
    <source>
        <dbReference type="EMBL" id="QJA75072.1"/>
    </source>
</evidence>
<dbReference type="EMBL" id="MT142139">
    <property type="protein sequence ID" value="QJA75072.1"/>
    <property type="molecule type" value="Genomic_DNA"/>
</dbReference>
<sequence length="79" mass="8980">MGLAILCGENMKKVWTINQINEAWKEYAGKKVIKVLRNGKWEIEPVKGGLPSNIRGVRAEVVFLKSIVSFPQYLQDNYA</sequence>
<reference evidence="1" key="1">
    <citation type="submission" date="2020-03" db="EMBL/GenBank/DDBJ databases">
        <title>The deep terrestrial virosphere.</title>
        <authorList>
            <person name="Holmfeldt K."/>
            <person name="Nilsson E."/>
            <person name="Simone D."/>
            <person name="Lopez-Fernandez M."/>
            <person name="Wu X."/>
            <person name="de Brujin I."/>
            <person name="Lundin D."/>
            <person name="Andersson A."/>
            <person name="Bertilsson S."/>
            <person name="Dopson M."/>
        </authorList>
    </citation>
    <scope>NUCLEOTIDE SEQUENCE</scope>
    <source>
        <strain evidence="1">MM415A01873</strain>
    </source>
</reference>
<dbReference type="AlphaFoldDB" id="A0A6M3K166"/>
<proteinExistence type="predicted"/>
<gene>
    <name evidence="1" type="ORF">MM415A01873_0003</name>
</gene>
<protein>
    <submittedName>
        <fullName evidence="1">Uncharacterized protein</fullName>
    </submittedName>
</protein>
<name>A0A6M3K166_9ZZZZ</name>
<accession>A0A6M3K166</accession>
<organism evidence="1">
    <name type="scientific">viral metagenome</name>
    <dbReference type="NCBI Taxonomy" id="1070528"/>
    <lineage>
        <taxon>unclassified sequences</taxon>
        <taxon>metagenomes</taxon>
        <taxon>organismal metagenomes</taxon>
    </lineage>
</organism>